<feature type="compositionally biased region" description="Basic and acidic residues" evidence="1">
    <location>
        <begin position="17"/>
        <end position="32"/>
    </location>
</feature>
<feature type="compositionally biased region" description="Polar residues" evidence="1">
    <location>
        <begin position="55"/>
        <end position="65"/>
    </location>
</feature>
<protein>
    <submittedName>
        <fullName evidence="2">Uncharacterized protein</fullName>
    </submittedName>
</protein>
<evidence type="ECO:0000313" key="3">
    <source>
        <dbReference type="Proteomes" id="UP000007266"/>
    </source>
</evidence>
<dbReference type="AlphaFoldDB" id="D2A3G0"/>
<dbReference type="InParanoid" id="D2A3G0"/>
<reference evidence="2 3" key="2">
    <citation type="journal article" date="2010" name="Nucleic Acids Res.">
        <title>BeetleBase in 2010: revisions to provide comprehensive genomic information for Tribolium castaneum.</title>
        <authorList>
            <person name="Kim H.S."/>
            <person name="Murphy T."/>
            <person name="Xia J."/>
            <person name="Caragea D."/>
            <person name="Park Y."/>
            <person name="Beeman R.W."/>
            <person name="Lorenzen M.D."/>
            <person name="Butcher S."/>
            <person name="Manak J.R."/>
            <person name="Brown S.J."/>
        </authorList>
    </citation>
    <scope>NUCLEOTIDE SEQUENCE [LARGE SCALE GENOMIC DNA]</scope>
    <source>
        <strain evidence="2 3">Georgia GA2</strain>
    </source>
</reference>
<dbReference type="HOGENOM" id="CLU_2486248_0_0_1"/>
<evidence type="ECO:0000313" key="2">
    <source>
        <dbReference type="EMBL" id="EFA02311.1"/>
    </source>
</evidence>
<proteinExistence type="predicted"/>
<feature type="region of interest" description="Disordered" evidence="1">
    <location>
        <begin position="1"/>
        <end position="70"/>
    </location>
</feature>
<feature type="compositionally biased region" description="Basic and acidic residues" evidence="1">
    <location>
        <begin position="39"/>
        <end position="54"/>
    </location>
</feature>
<name>D2A3G0_TRICA</name>
<dbReference type="EMBL" id="KQ971338">
    <property type="protein sequence ID" value="EFA02311.1"/>
    <property type="molecule type" value="Genomic_DNA"/>
</dbReference>
<accession>D2A3G0</accession>
<evidence type="ECO:0000256" key="1">
    <source>
        <dbReference type="SAM" id="MobiDB-lite"/>
    </source>
</evidence>
<organism evidence="2 3">
    <name type="scientific">Tribolium castaneum</name>
    <name type="common">Red flour beetle</name>
    <dbReference type="NCBI Taxonomy" id="7070"/>
    <lineage>
        <taxon>Eukaryota</taxon>
        <taxon>Metazoa</taxon>
        <taxon>Ecdysozoa</taxon>
        <taxon>Arthropoda</taxon>
        <taxon>Hexapoda</taxon>
        <taxon>Insecta</taxon>
        <taxon>Pterygota</taxon>
        <taxon>Neoptera</taxon>
        <taxon>Endopterygota</taxon>
        <taxon>Coleoptera</taxon>
        <taxon>Polyphaga</taxon>
        <taxon>Cucujiformia</taxon>
        <taxon>Tenebrionidae</taxon>
        <taxon>Tenebrionidae incertae sedis</taxon>
        <taxon>Tribolium</taxon>
    </lineage>
</organism>
<keyword evidence="3" id="KW-1185">Reference proteome</keyword>
<dbReference type="Proteomes" id="UP000007266">
    <property type="component" value="Linkage group 4"/>
</dbReference>
<gene>
    <name evidence="2" type="primary">GLEAN_07977</name>
    <name evidence="2" type="ORF">TcasGA2_TC007977</name>
</gene>
<sequence>MPPPIKPNQITRSTGYRKVEKGWRAEMRERKNSNVCSVKTDEDATSPERRHRDGSLSTHGSTIRFQSDGPVTLVKGNSASCRCGELI</sequence>
<reference evidence="2 3" key="1">
    <citation type="journal article" date="2008" name="Nature">
        <title>The genome of the model beetle and pest Tribolium castaneum.</title>
        <authorList>
            <consortium name="Tribolium Genome Sequencing Consortium"/>
            <person name="Richards S."/>
            <person name="Gibbs R.A."/>
            <person name="Weinstock G.M."/>
            <person name="Brown S.J."/>
            <person name="Denell R."/>
            <person name="Beeman R.W."/>
            <person name="Gibbs R."/>
            <person name="Beeman R.W."/>
            <person name="Brown S.J."/>
            <person name="Bucher G."/>
            <person name="Friedrich M."/>
            <person name="Grimmelikhuijzen C.J."/>
            <person name="Klingler M."/>
            <person name="Lorenzen M."/>
            <person name="Richards S."/>
            <person name="Roth S."/>
            <person name="Schroder R."/>
            <person name="Tautz D."/>
            <person name="Zdobnov E.M."/>
            <person name="Muzny D."/>
            <person name="Gibbs R.A."/>
            <person name="Weinstock G.M."/>
            <person name="Attaway T."/>
            <person name="Bell S."/>
            <person name="Buhay C.J."/>
            <person name="Chandrabose M.N."/>
            <person name="Chavez D."/>
            <person name="Clerk-Blankenburg K.P."/>
            <person name="Cree A."/>
            <person name="Dao M."/>
            <person name="Davis C."/>
            <person name="Chacko J."/>
            <person name="Dinh H."/>
            <person name="Dugan-Rocha S."/>
            <person name="Fowler G."/>
            <person name="Garner T.T."/>
            <person name="Garnes J."/>
            <person name="Gnirke A."/>
            <person name="Hawes A."/>
            <person name="Hernandez J."/>
            <person name="Hines S."/>
            <person name="Holder M."/>
            <person name="Hume J."/>
            <person name="Jhangiani S.N."/>
            <person name="Joshi V."/>
            <person name="Khan Z.M."/>
            <person name="Jackson L."/>
            <person name="Kovar C."/>
            <person name="Kowis A."/>
            <person name="Lee S."/>
            <person name="Lewis L.R."/>
            <person name="Margolis J."/>
            <person name="Morgan M."/>
            <person name="Nazareth L.V."/>
            <person name="Nguyen N."/>
            <person name="Okwuonu G."/>
            <person name="Parker D."/>
            <person name="Richards S."/>
            <person name="Ruiz S.J."/>
            <person name="Santibanez J."/>
            <person name="Savard J."/>
            <person name="Scherer S.E."/>
            <person name="Schneider B."/>
            <person name="Sodergren E."/>
            <person name="Tautz D."/>
            <person name="Vattahil S."/>
            <person name="Villasana D."/>
            <person name="White C.S."/>
            <person name="Wright R."/>
            <person name="Park Y."/>
            <person name="Beeman R.W."/>
            <person name="Lord J."/>
            <person name="Oppert B."/>
            <person name="Lorenzen M."/>
            <person name="Brown S."/>
            <person name="Wang L."/>
            <person name="Savard J."/>
            <person name="Tautz D."/>
            <person name="Richards S."/>
            <person name="Weinstock G."/>
            <person name="Gibbs R.A."/>
            <person name="Liu Y."/>
            <person name="Worley K."/>
            <person name="Weinstock G."/>
            <person name="Elsik C.G."/>
            <person name="Reese J.T."/>
            <person name="Elhaik E."/>
            <person name="Landan G."/>
            <person name="Graur D."/>
            <person name="Arensburger P."/>
            <person name="Atkinson P."/>
            <person name="Beeman R.W."/>
            <person name="Beidler J."/>
            <person name="Brown S.J."/>
            <person name="Demuth J.P."/>
            <person name="Drury D.W."/>
            <person name="Du Y.Z."/>
            <person name="Fujiwara H."/>
            <person name="Lorenzen M."/>
            <person name="Maselli V."/>
            <person name="Osanai M."/>
            <person name="Park Y."/>
            <person name="Robertson H.M."/>
            <person name="Tu Z."/>
            <person name="Wang J.J."/>
            <person name="Wang S."/>
            <person name="Richards S."/>
            <person name="Song H."/>
            <person name="Zhang L."/>
            <person name="Sodergren E."/>
            <person name="Werner D."/>
            <person name="Stanke M."/>
            <person name="Morgenstern B."/>
            <person name="Solovyev V."/>
            <person name="Kosarev P."/>
            <person name="Brown G."/>
            <person name="Chen H.C."/>
            <person name="Ermolaeva O."/>
            <person name="Hlavina W."/>
            <person name="Kapustin Y."/>
            <person name="Kiryutin B."/>
            <person name="Kitts P."/>
            <person name="Maglott D."/>
            <person name="Pruitt K."/>
            <person name="Sapojnikov V."/>
            <person name="Souvorov A."/>
            <person name="Mackey A.J."/>
            <person name="Waterhouse R.M."/>
            <person name="Wyder S."/>
            <person name="Zdobnov E.M."/>
            <person name="Zdobnov E.M."/>
            <person name="Wyder S."/>
            <person name="Kriventseva E.V."/>
            <person name="Kadowaki T."/>
            <person name="Bork P."/>
            <person name="Aranda M."/>
            <person name="Bao R."/>
            <person name="Beermann A."/>
            <person name="Berns N."/>
            <person name="Bolognesi R."/>
            <person name="Bonneton F."/>
            <person name="Bopp D."/>
            <person name="Brown S.J."/>
            <person name="Bucher G."/>
            <person name="Butts T."/>
            <person name="Chaumot A."/>
            <person name="Denell R.E."/>
            <person name="Ferrier D.E."/>
            <person name="Friedrich M."/>
            <person name="Gordon C.M."/>
            <person name="Jindra M."/>
            <person name="Klingler M."/>
            <person name="Lan Q."/>
            <person name="Lattorff H.M."/>
            <person name="Laudet V."/>
            <person name="von Levetsow C."/>
            <person name="Liu Z."/>
            <person name="Lutz R."/>
            <person name="Lynch J.A."/>
            <person name="da Fonseca R.N."/>
            <person name="Posnien N."/>
            <person name="Reuter R."/>
            <person name="Roth S."/>
            <person name="Savard J."/>
            <person name="Schinko J.B."/>
            <person name="Schmitt C."/>
            <person name="Schoppmeier M."/>
            <person name="Schroder R."/>
            <person name="Shippy T.D."/>
            <person name="Simonnet F."/>
            <person name="Marques-Souza H."/>
            <person name="Tautz D."/>
            <person name="Tomoyasu Y."/>
            <person name="Trauner J."/>
            <person name="Van der Zee M."/>
            <person name="Vervoort M."/>
            <person name="Wittkopp N."/>
            <person name="Wimmer E.A."/>
            <person name="Yang X."/>
            <person name="Jones A.K."/>
            <person name="Sattelle D.B."/>
            <person name="Ebert P.R."/>
            <person name="Nelson D."/>
            <person name="Scott J.G."/>
            <person name="Beeman R.W."/>
            <person name="Muthukrishnan S."/>
            <person name="Kramer K.J."/>
            <person name="Arakane Y."/>
            <person name="Beeman R.W."/>
            <person name="Zhu Q."/>
            <person name="Hogenkamp D."/>
            <person name="Dixit R."/>
            <person name="Oppert B."/>
            <person name="Jiang H."/>
            <person name="Zou Z."/>
            <person name="Marshall J."/>
            <person name="Elpidina E."/>
            <person name="Vinokurov K."/>
            <person name="Oppert C."/>
            <person name="Zou Z."/>
            <person name="Evans J."/>
            <person name="Lu Z."/>
            <person name="Zhao P."/>
            <person name="Sumathipala N."/>
            <person name="Altincicek B."/>
            <person name="Vilcinskas A."/>
            <person name="Williams M."/>
            <person name="Hultmark D."/>
            <person name="Hetru C."/>
            <person name="Jiang H."/>
            <person name="Grimmelikhuijzen C.J."/>
            <person name="Hauser F."/>
            <person name="Cazzamali G."/>
            <person name="Williamson M."/>
            <person name="Park Y."/>
            <person name="Li B."/>
            <person name="Tanaka Y."/>
            <person name="Predel R."/>
            <person name="Neupert S."/>
            <person name="Schachtner J."/>
            <person name="Verleyen P."/>
            <person name="Raible F."/>
            <person name="Bork P."/>
            <person name="Friedrich M."/>
            <person name="Walden K.K."/>
            <person name="Robertson H.M."/>
            <person name="Angeli S."/>
            <person name="Foret S."/>
            <person name="Bucher G."/>
            <person name="Schuetz S."/>
            <person name="Maleszka R."/>
            <person name="Wimmer E.A."/>
            <person name="Beeman R.W."/>
            <person name="Lorenzen M."/>
            <person name="Tomoyasu Y."/>
            <person name="Miller S.C."/>
            <person name="Grossmann D."/>
            <person name="Bucher G."/>
        </authorList>
    </citation>
    <scope>NUCLEOTIDE SEQUENCE [LARGE SCALE GENOMIC DNA]</scope>
    <source>
        <strain evidence="2 3">Georgia GA2</strain>
    </source>
</reference>